<proteinExistence type="predicted"/>
<name>A0ABN9SIG5_9DINO</name>
<feature type="non-terminal residue" evidence="1">
    <location>
        <position position="1"/>
    </location>
</feature>
<comment type="caution">
    <text evidence="1">The sequence shown here is derived from an EMBL/GenBank/DDBJ whole genome shotgun (WGS) entry which is preliminary data.</text>
</comment>
<sequence length="343" mass="37578">FLCGFHDNVSCKVRTREGDSEPYFFDVGSREGCPSSLVLFNSFHAAVDVKECGGLRRERGSTGIRMGSLPGWQFNARVGGVPGARAAKKLDAHIAIFDLLLILFADDLNGLVRGPDRERAEQDIKTALGMWGEVANGKKLGRLCLGPGSSQQRPDLCERAARFIGAWLRDGGGREVDASERLEAAGRIWNKVYRQLPRLGLADKQIGRVLRATVEACLFWGCDAGKAPGSSGGQRIAEIVAYTDIPTPDWHARWADVAADAEGRRWRQVAGRWVKDHMAREHAAEWRRKHAADQMPRPARLPAEVPGAARFPSGKCECAHCGSHMGPRSIRSHVEPCALLPAE</sequence>
<accession>A0ABN9SIG5</accession>
<dbReference type="Proteomes" id="UP001189429">
    <property type="component" value="Unassembled WGS sequence"/>
</dbReference>
<keyword evidence="2" id="KW-1185">Reference proteome</keyword>
<reference evidence="1" key="1">
    <citation type="submission" date="2023-10" db="EMBL/GenBank/DDBJ databases">
        <authorList>
            <person name="Chen Y."/>
            <person name="Shah S."/>
            <person name="Dougan E. K."/>
            <person name="Thang M."/>
            <person name="Chan C."/>
        </authorList>
    </citation>
    <scope>NUCLEOTIDE SEQUENCE [LARGE SCALE GENOMIC DNA]</scope>
</reference>
<feature type="non-terminal residue" evidence="1">
    <location>
        <position position="343"/>
    </location>
</feature>
<organism evidence="1 2">
    <name type="scientific">Prorocentrum cordatum</name>
    <dbReference type="NCBI Taxonomy" id="2364126"/>
    <lineage>
        <taxon>Eukaryota</taxon>
        <taxon>Sar</taxon>
        <taxon>Alveolata</taxon>
        <taxon>Dinophyceae</taxon>
        <taxon>Prorocentrales</taxon>
        <taxon>Prorocentraceae</taxon>
        <taxon>Prorocentrum</taxon>
    </lineage>
</organism>
<protein>
    <submittedName>
        <fullName evidence="1">Uncharacterized protein</fullName>
    </submittedName>
</protein>
<dbReference type="EMBL" id="CAUYUJ010011275">
    <property type="protein sequence ID" value="CAK0831481.1"/>
    <property type="molecule type" value="Genomic_DNA"/>
</dbReference>
<evidence type="ECO:0000313" key="2">
    <source>
        <dbReference type="Proteomes" id="UP001189429"/>
    </source>
</evidence>
<evidence type="ECO:0000313" key="1">
    <source>
        <dbReference type="EMBL" id="CAK0831481.1"/>
    </source>
</evidence>
<gene>
    <name evidence="1" type="ORF">PCOR1329_LOCUS29786</name>
</gene>